<sequence length="379" mass="42707">MSEKLQKVLARAGQGSRREIELMIQNGRVSVDGVVAKLGDRLEDLSVSVRIDGHNIELISSDEEICRILAYNKPEGELCTRHDPEGRRTVFDRLPRLNTGRWVSVGRLDANTSGLLLFTTDGELANRLMHPSRTVEREYMVRVFGEVTEQMVKNVVKGVELEDGLARFEDVVYAGGEGMNHTFYVVITEGRNREVRRLWDSQGVTVSRLKRVRYGDVYLTKDMPRGGWSELELKEVNELRATVELPPETETALTVEGQKRKKGIRQIRRAVRRHEERVETGGGRGRRGRGNDRRNPGSSRNAEVEAQSNERRGNGRSQPAKGRDNRDNRDSRDNGKPQSSGRPQTSGKPQSSGKRKPSGNAANRRNPLANKPAKPRTRK</sequence>
<dbReference type="Gene3D" id="3.30.2350.10">
    <property type="entry name" value="Pseudouridine synthase"/>
    <property type="match status" value="1"/>
</dbReference>
<dbReference type="InterPro" id="IPR002942">
    <property type="entry name" value="S4_RNA-bd"/>
</dbReference>
<dbReference type="GO" id="GO:0005829">
    <property type="term" value="C:cytosol"/>
    <property type="evidence" value="ECO:0007669"/>
    <property type="project" value="UniProtKB-ARBA"/>
</dbReference>
<dbReference type="PANTHER" id="PTHR47683:SF3">
    <property type="entry name" value="RIBOSOMAL LARGE SUBUNIT PSEUDOURIDINE SYNTHASE B"/>
    <property type="match status" value="1"/>
</dbReference>
<reference evidence="11 12" key="1">
    <citation type="submission" date="2018-01" db="EMBL/GenBank/DDBJ databases">
        <title>Whole genome sequencing of Histamine producing bacteria.</title>
        <authorList>
            <person name="Butler K."/>
        </authorList>
    </citation>
    <scope>NUCLEOTIDE SEQUENCE [LARGE SCALE GENOMIC DNA]</scope>
    <source>
        <strain evidence="11 12">A2-1</strain>
    </source>
</reference>
<dbReference type="CDD" id="cd00165">
    <property type="entry name" value="S4"/>
    <property type="match status" value="1"/>
</dbReference>
<dbReference type="NCBIfam" id="NF007976">
    <property type="entry name" value="PRK10700.1"/>
    <property type="match status" value="1"/>
</dbReference>
<evidence type="ECO:0000256" key="8">
    <source>
        <dbReference type="RuleBase" id="RU003887"/>
    </source>
</evidence>
<dbReference type="FunFam" id="3.10.290.10:FF:000003">
    <property type="entry name" value="Pseudouridine synthase"/>
    <property type="match status" value="1"/>
</dbReference>
<evidence type="ECO:0000256" key="6">
    <source>
        <dbReference type="ARBA" id="ARBA00037383"/>
    </source>
</evidence>
<dbReference type="PANTHER" id="PTHR47683">
    <property type="entry name" value="PSEUDOURIDINE SYNTHASE FAMILY PROTEIN-RELATED"/>
    <property type="match status" value="1"/>
</dbReference>
<dbReference type="EC" id="5.4.99.-" evidence="8"/>
<keyword evidence="4 8" id="KW-0413">Isomerase</keyword>
<feature type="compositionally biased region" description="Polar residues" evidence="9">
    <location>
        <begin position="336"/>
        <end position="352"/>
    </location>
</feature>
<dbReference type="InterPro" id="IPR036986">
    <property type="entry name" value="S4_RNA-bd_sf"/>
</dbReference>
<dbReference type="InterPro" id="IPR020103">
    <property type="entry name" value="PsdUridine_synth_cat_dom_sf"/>
</dbReference>
<comment type="function">
    <text evidence="6">Responsible for synthesis of pseudouridine from uracil-2605 in 23S ribosomal RNA.</text>
</comment>
<dbReference type="InterPro" id="IPR018496">
    <property type="entry name" value="PsdUridine_synth_RsuA/RluB_CS"/>
</dbReference>
<comment type="catalytic activity">
    <reaction evidence="5">
        <text>uridine(2605) in 23S rRNA = pseudouridine(2605) in 23S rRNA</text>
        <dbReference type="Rhea" id="RHEA:42520"/>
        <dbReference type="Rhea" id="RHEA-COMP:10095"/>
        <dbReference type="Rhea" id="RHEA-COMP:10096"/>
        <dbReference type="ChEBI" id="CHEBI:65314"/>
        <dbReference type="ChEBI" id="CHEBI:65315"/>
        <dbReference type="EC" id="5.4.99.22"/>
    </reaction>
</comment>
<dbReference type="GeneID" id="61228149"/>
<dbReference type="SUPFAM" id="SSF55174">
    <property type="entry name" value="Alpha-L RNA-binding motif"/>
    <property type="match status" value="1"/>
</dbReference>
<organism evidence="11 12">
    <name type="scientific">Photobacterium angustum</name>
    <dbReference type="NCBI Taxonomy" id="661"/>
    <lineage>
        <taxon>Bacteria</taxon>
        <taxon>Pseudomonadati</taxon>
        <taxon>Pseudomonadota</taxon>
        <taxon>Gammaproteobacteria</taxon>
        <taxon>Vibrionales</taxon>
        <taxon>Vibrionaceae</taxon>
        <taxon>Photobacterium</taxon>
    </lineage>
</organism>
<evidence type="ECO:0000256" key="9">
    <source>
        <dbReference type="SAM" id="MobiDB-lite"/>
    </source>
</evidence>
<feature type="domain" description="RNA-binding S4" evidence="10">
    <location>
        <begin position="3"/>
        <end position="73"/>
    </location>
</feature>
<evidence type="ECO:0000256" key="3">
    <source>
        <dbReference type="ARBA" id="ARBA00022884"/>
    </source>
</evidence>
<dbReference type="Proteomes" id="UP000241440">
    <property type="component" value="Unassembled WGS sequence"/>
</dbReference>
<dbReference type="NCBIfam" id="TIGR00093">
    <property type="entry name" value="pseudouridine synthase"/>
    <property type="match status" value="1"/>
</dbReference>
<keyword evidence="3 7" id="KW-0694">RNA-binding</keyword>
<dbReference type="EMBL" id="PYOY01000001">
    <property type="protein sequence ID" value="PSX09581.1"/>
    <property type="molecule type" value="Genomic_DNA"/>
</dbReference>
<dbReference type="AlphaFoldDB" id="A0A855SJP4"/>
<evidence type="ECO:0000256" key="2">
    <source>
        <dbReference type="ARBA" id="ARBA00022552"/>
    </source>
</evidence>
<dbReference type="GO" id="GO:0000455">
    <property type="term" value="P:enzyme-directed rRNA pseudouridine synthesis"/>
    <property type="evidence" value="ECO:0007669"/>
    <property type="project" value="UniProtKB-ARBA"/>
</dbReference>
<evidence type="ECO:0000313" key="12">
    <source>
        <dbReference type="Proteomes" id="UP000241440"/>
    </source>
</evidence>
<keyword evidence="2" id="KW-0698">rRNA processing</keyword>
<dbReference type="Pfam" id="PF00849">
    <property type="entry name" value="PseudoU_synth_2"/>
    <property type="match status" value="1"/>
</dbReference>
<comment type="similarity">
    <text evidence="1 8">Belongs to the pseudouridine synthase RsuA family.</text>
</comment>
<dbReference type="GO" id="GO:0003723">
    <property type="term" value="F:RNA binding"/>
    <property type="evidence" value="ECO:0007669"/>
    <property type="project" value="UniProtKB-KW"/>
</dbReference>
<feature type="region of interest" description="Disordered" evidence="9">
    <location>
        <begin position="250"/>
        <end position="379"/>
    </location>
</feature>
<name>A0A855SJP4_PHOAN</name>
<dbReference type="GO" id="GO:0160139">
    <property type="term" value="F:23S rRNA pseudouridine(2605) synthase activity"/>
    <property type="evidence" value="ECO:0007669"/>
    <property type="project" value="UniProtKB-EC"/>
</dbReference>
<evidence type="ECO:0000313" key="11">
    <source>
        <dbReference type="EMBL" id="PSX09581.1"/>
    </source>
</evidence>
<dbReference type="PROSITE" id="PS50889">
    <property type="entry name" value="S4"/>
    <property type="match status" value="1"/>
</dbReference>
<evidence type="ECO:0000256" key="5">
    <source>
        <dbReference type="ARBA" id="ARBA00036944"/>
    </source>
</evidence>
<dbReference type="Gene3D" id="3.10.290.10">
    <property type="entry name" value="RNA-binding S4 domain"/>
    <property type="match status" value="1"/>
</dbReference>
<accession>A0A855SJP4</accession>
<evidence type="ECO:0000256" key="7">
    <source>
        <dbReference type="PROSITE-ProRule" id="PRU00182"/>
    </source>
</evidence>
<feature type="compositionally biased region" description="Basic residues" evidence="9">
    <location>
        <begin position="259"/>
        <end position="272"/>
    </location>
</feature>
<feature type="compositionally biased region" description="Basic and acidic residues" evidence="9">
    <location>
        <begin position="321"/>
        <end position="335"/>
    </location>
</feature>
<dbReference type="SMART" id="SM00363">
    <property type="entry name" value="S4"/>
    <property type="match status" value="1"/>
</dbReference>
<dbReference type="InterPro" id="IPR000748">
    <property type="entry name" value="PsdUridine_synth_RsuA/RluB/E/F"/>
</dbReference>
<dbReference type="InterPro" id="IPR050343">
    <property type="entry name" value="RsuA_PseudoU_synthase"/>
</dbReference>
<evidence type="ECO:0000256" key="1">
    <source>
        <dbReference type="ARBA" id="ARBA00008348"/>
    </source>
</evidence>
<dbReference type="CDD" id="cd02556">
    <property type="entry name" value="PseudoU_synth_RluB"/>
    <property type="match status" value="1"/>
</dbReference>
<proteinExistence type="inferred from homology"/>
<dbReference type="FunFam" id="3.30.70.1560:FF:000001">
    <property type="entry name" value="Pseudouridine synthase"/>
    <property type="match status" value="1"/>
</dbReference>
<dbReference type="InterPro" id="IPR006145">
    <property type="entry name" value="PsdUridine_synth_RsuA/RluA"/>
</dbReference>
<protein>
    <recommendedName>
        <fullName evidence="8">Pseudouridine synthase</fullName>
        <ecNumber evidence="8">5.4.99.-</ecNumber>
    </recommendedName>
</protein>
<evidence type="ECO:0000259" key="10">
    <source>
        <dbReference type="SMART" id="SM00363"/>
    </source>
</evidence>
<comment type="caution">
    <text evidence="11">The sequence shown here is derived from an EMBL/GenBank/DDBJ whole genome shotgun (WGS) entry which is preliminary data.</text>
</comment>
<dbReference type="SUPFAM" id="SSF55120">
    <property type="entry name" value="Pseudouridine synthase"/>
    <property type="match status" value="1"/>
</dbReference>
<gene>
    <name evidence="11" type="ORF">C0W41_01985</name>
</gene>
<dbReference type="PROSITE" id="PS01149">
    <property type="entry name" value="PSI_RSU"/>
    <property type="match status" value="1"/>
</dbReference>
<dbReference type="Pfam" id="PF01479">
    <property type="entry name" value="S4"/>
    <property type="match status" value="1"/>
</dbReference>
<dbReference type="FunFam" id="3.30.70.580:FF:000009">
    <property type="entry name" value="Pseudouridine synthase"/>
    <property type="match status" value="1"/>
</dbReference>
<evidence type="ECO:0000256" key="4">
    <source>
        <dbReference type="ARBA" id="ARBA00023235"/>
    </source>
</evidence>
<dbReference type="RefSeq" id="WP_045082626.1">
    <property type="nucleotide sequence ID" value="NZ_JZSV01000001.1"/>
</dbReference>